<evidence type="ECO:0000313" key="2">
    <source>
        <dbReference type="EMBL" id="MDT0351136.1"/>
    </source>
</evidence>
<evidence type="ECO:0000256" key="1">
    <source>
        <dbReference type="SAM" id="Phobius"/>
    </source>
</evidence>
<feature type="transmembrane region" description="Helical" evidence="1">
    <location>
        <begin position="117"/>
        <end position="137"/>
    </location>
</feature>
<evidence type="ECO:0008006" key="4">
    <source>
        <dbReference type="Google" id="ProtNLM"/>
    </source>
</evidence>
<dbReference type="RefSeq" id="WP_311557295.1">
    <property type="nucleotide sequence ID" value="NZ_JAVREJ010000011.1"/>
</dbReference>
<comment type="caution">
    <text evidence="2">The sequence shown here is derived from an EMBL/GenBank/DDBJ whole genome shotgun (WGS) entry which is preliminary data.</text>
</comment>
<feature type="transmembrane region" description="Helical" evidence="1">
    <location>
        <begin position="84"/>
        <end position="105"/>
    </location>
</feature>
<name>A0ABU2NBL3_9PSEU</name>
<dbReference type="Proteomes" id="UP001183202">
    <property type="component" value="Unassembled WGS sequence"/>
</dbReference>
<dbReference type="EMBL" id="JAVREJ010000011">
    <property type="protein sequence ID" value="MDT0351136.1"/>
    <property type="molecule type" value="Genomic_DNA"/>
</dbReference>
<evidence type="ECO:0000313" key="3">
    <source>
        <dbReference type="Proteomes" id="UP001183202"/>
    </source>
</evidence>
<sequence>MTTPPPEQQDAPHVKTVLRLAAVMQRHALLFSVPLAVAAVVLGAVLRGTSGLVGALLGAVLGLAAGLVTTLVMRGTARTSPAGVMIGAMTSLAGKILLLMVFLVAFRGTTLFDNQAFGFTLLAVTVGWIAGEVVGFVRAKAPVLDL</sequence>
<keyword evidence="3" id="KW-1185">Reference proteome</keyword>
<gene>
    <name evidence="2" type="ORF">RM445_16525</name>
</gene>
<keyword evidence="1" id="KW-0472">Membrane</keyword>
<accession>A0ABU2NBL3</accession>
<proteinExistence type="predicted"/>
<feature type="transmembrane region" description="Helical" evidence="1">
    <location>
        <begin position="28"/>
        <end position="46"/>
    </location>
</feature>
<keyword evidence="1" id="KW-0812">Transmembrane</keyword>
<feature type="transmembrane region" description="Helical" evidence="1">
    <location>
        <begin position="52"/>
        <end position="72"/>
    </location>
</feature>
<keyword evidence="1" id="KW-1133">Transmembrane helix</keyword>
<reference evidence="3" key="1">
    <citation type="submission" date="2023-07" db="EMBL/GenBank/DDBJ databases">
        <title>30 novel species of actinomycetes from the DSMZ collection.</title>
        <authorList>
            <person name="Nouioui I."/>
        </authorList>
    </citation>
    <scope>NUCLEOTIDE SEQUENCE [LARGE SCALE GENOMIC DNA]</scope>
    <source>
        <strain evidence="3">DSM 45834</strain>
    </source>
</reference>
<protein>
    <recommendedName>
        <fullName evidence="4">ATP synthase protein I</fullName>
    </recommendedName>
</protein>
<organism evidence="2 3">
    <name type="scientific">Pseudonocardia charpentierae</name>
    <dbReference type="NCBI Taxonomy" id="3075545"/>
    <lineage>
        <taxon>Bacteria</taxon>
        <taxon>Bacillati</taxon>
        <taxon>Actinomycetota</taxon>
        <taxon>Actinomycetes</taxon>
        <taxon>Pseudonocardiales</taxon>
        <taxon>Pseudonocardiaceae</taxon>
        <taxon>Pseudonocardia</taxon>
    </lineage>
</organism>